<gene>
    <name evidence="2" type="ORF">NDM98_11505</name>
</gene>
<dbReference type="RefSeq" id="WP_251607657.1">
    <property type="nucleotide sequence ID" value="NZ_JAMQJY010000001.1"/>
</dbReference>
<proteinExistence type="predicted"/>
<evidence type="ECO:0000313" key="2">
    <source>
        <dbReference type="EMBL" id="MCM2676058.1"/>
    </source>
</evidence>
<protein>
    <submittedName>
        <fullName evidence="2">YpiB family protein</fullName>
    </submittedName>
</protein>
<sequence length="181" mass="21229">MNRWVSTSEKTSFLQWFLKNHRLKSKEARTILDYLINHSHILENTTFSHTLSTDSKTIVISSMQSDEPGFIYYDHGKKSEDPSKVLGDFMAHPGTKRNMMIHFYGSHIHSSYQKLVQTPIKEQFQNYKRFKKYELATNSVLSQVQQQTDRASLLADIDQALDERNEARFKELTLLLRELDQ</sequence>
<dbReference type="InterPro" id="IPR011188">
    <property type="entry name" value="UPF0302"/>
</dbReference>
<dbReference type="Pfam" id="PF08864">
    <property type="entry name" value="UPF0302"/>
    <property type="match status" value="1"/>
</dbReference>
<comment type="caution">
    <text evidence="2">The sequence shown here is derived from an EMBL/GenBank/DDBJ whole genome shotgun (WGS) entry which is preliminary data.</text>
</comment>
<dbReference type="PIRSF" id="PIRSF007165">
    <property type="entry name" value="UCP007165"/>
    <property type="match status" value="1"/>
</dbReference>
<dbReference type="InterPro" id="IPR014963">
    <property type="entry name" value="UPF0302_N"/>
</dbReference>
<dbReference type="InterPro" id="IPR014957">
    <property type="entry name" value="IDEAL_dom"/>
</dbReference>
<organism evidence="2 3">
    <name type="scientific">Alkalicoccobacillus plakortidis</name>
    <dbReference type="NCBI Taxonomy" id="444060"/>
    <lineage>
        <taxon>Bacteria</taxon>
        <taxon>Bacillati</taxon>
        <taxon>Bacillota</taxon>
        <taxon>Bacilli</taxon>
        <taxon>Bacillales</taxon>
        <taxon>Bacillaceae</taxon>
        <taxon>Alkalicoccobacillus</taxon>
    </lineage>
</organism>
<feature type="domain" description="IDEAL" evidence="1">
    <location>
        <begin position="140"/>
        <end position="176"/>
    </location>
</feature>
<dbReference type="Pfam" id="PF08858">
    <property type="entry name" value="IDEAL"/>
    <property type="match status" value="1"/>
</dbReference>
<dbReference type="Gene3D" id="3.40.1530.30">
    <property type="entry name" value="Uncharacterised family UPF0302, N-terminal domain"/>
    <property type="match status" value="1"/>
</dbReference>
<dbReference type="EMBL" id="JAMQJY010000001">
    <property type="protein sequence ID" value="MCM2676058.1"/>
    <property type="molecule type" value="Genomic_DNA"/>
</dbReference>
<dbReference type="Proteomes" id="UP001203665">
    <property type="component" value="Unassembled WGS sequence"/>
</dbReference>
<evidence type="ECO:0000259" key="1">
    <source>
        <dbReference type="SMART" id="SM00914"/>
    </source>
</evidence>
<dbReference type="InterPro" id="IPR038091">
    <property type="entry name" value="UPF0302_N_sf"/>
</dbReference>
<keyword evidence="3" id="KW-1185">Reference proteome</keyword>
<reference evidence="2" key="1">
    <citation type="submission" date="2022-06" db="EMBL/GenBank/DDBJ databases">
        <title>Alkalicoccobacillus porphyridii sp. nov., isolated from a marine red alga, Porphyridium purpureum and reclassification of Shouchella plakortidis and Shouchella gibsonii as Alkalicoccobacillus plakortidis comb. nov. and Alkalicoccobacillus gibsonii comb. nov.</title>
        <authorList>
            <person name="Kim K.H."/>
            <person name="Lee J.K."/>
            <person name="Han D.M."/>
            <person name="Baek J.H."/>
            <person name="Jeon C.O."/>
        </authorList>
    </citation>
    <scope>NUCLEOTIDE SEQUENCE</scope>
    <source>
        <strain evidence="2">DSM 19153</strain>
    </source>
</reference>
<name>A0ABT0XJI0_9BACI</name>
<dbReference type="SMART" id="SM00914">
    <property type="entry name" value="IDEAL"/>
    <property type="match status" value="1"/>
</dbReference>
<evidence type="ECO:0000313" key="3">
    <source>
        <dbReference type="Proteomes" id="UP001203665"/>
    </source>
</evidence>
<accession>A0ABT0XJI0</accession>